<feature type="compositionally biased region" description="Basic and acidic residues" evidence="8">
    <location>
        <begin position="49"/>
        <end position="65"/>
    </location>
</feature>
<comment type="subcellular location">
    <subcellularLocation>
        <location evidence="1">Cytoplasm</location>
    </subcellularLocation>
</comment>
<feature type="region of interest" description="Disordered" evidence="8">
    <location>
        <begin position="1"/>
        <end position="141"/>
    </location>
</feature>
<dbReference type="Pfam" id="PF13086">
    <property type="entry name" value="AAA_11"/>
    <property type="match status" value="2"/>
</dbReference>
<gene>
    <name evidence="11" type="primary">ZNFX1</name>
</gene>
<feature type="compositionally biased region" description="Low complexity" evidence="8">
    <location>
        <begin position="27"/>
        <end position="37"/>
    </location>
</feature>
<dbReference type="GO" id="GO:0004386">
    <property type="term" value="F:helicase activity"/>
    <property type="evidence" value="ECO:0007669"/>
    <property type="project" value="InterPro"/>
</dbReference>
<dbReference type="InterPro" id="IPR041677">
    <property type="entry name" value="DNA2/NAM7_AAA_11"/>
</dbReference>
<dbReference type="InterPro" id="IPR027417">
    <property type="entry name" value="P-loop_NTPase"/>
</dbReference>
<dbReference type="KEGG" id="emc:129330792"/>
<dbReference type="CDD" id="cd17936">
    <property type="entry name" value="EEXXEc_NFX1"/>
    <property type="match status" value="1"/>
</dbReference>
<dbReference type="Pfam" id="PF20173">
    <property type="entry name" value="ZnF_RZ-type"/>
    <property type="match status" value="1"/>
</dbReference>
<dbReference type="InterPro" id="IPR057373">
    <property type="entry name" value="ZNFX1"/>
</dbReference>
<reference evidence="11" key="1">
    <citation type="submission" date="2025-08" db="UniProtKB">
        <authorList>
            <consortium name="RefSeq"/>
        </authorList>
    </citation>
    <scope>IDENTIFICATION</scope>
    <source>
        <tissue evidence="11">Blood</tissue>
    </source>
</reference>
<evidence type="ECO:0000256" key="3">
    <source>
        <dbReference type="ARBA" id="ARBA00022723"/>
    </source>
</evidence>
<dbReference type="PROSITE" id="PS51981">
    <property type="entry name" value="ZF_RZ"/>
    <property type="match status" value="1"/>
</dbReference>
<evidence type="ECO:0000313" key="10">
    <source>
        <dbReference type="Proteomes" id="UP001190640"/>
    </source>
</evidence>
<evidence type="ECO:0000259" key="9">
    <source>
        <dbReference type="PROSITE" id="PS51981"/>
    </source>
</evidence>
<keyword evidence="7" id="KW-0175">Coiled coil</keyword>
<dbReference type="GO" id="GO:0002376">
    <property type="term" value="P:immune system process"/>
    <property type="evidence" value="ECO:0007669"/>
    <property type="project" value="UniProtKB-KW"/>
</dbReference>
<dbReference type="InterPro" id="IPR047187">
    <property type="entry name" value="SF1_C_Upf1"/>
</dbReference>
<evidence type="ECO:0000256" key="4">
    <source>
        <dbReference type="ARBA" id="ARBA00022771"/>
    </source>
</evidence>
<dbReference type="Proteomes" id="UP001190640">
    <property type="component" value="Chromosome 5"/>
</dbReference>
<dbReference type="RefSeq" id="XP_054836957.1">
    <property type="nucleotide sequence ID" value="XM_054980982.1"/>
</dbReference>
<dbReference type="Pfam" id="PF13087">
    <property type="entry name" value="AAA_12"/>
    <property type="match status" value="1"/>
</dbReference>
<feature type="compositionally biased region" description="Low complexity" evidence="8">
    <location>
        <begin position="104"/>
        <end position="115"/>
    </location>
</feature>
<feature type="coiled-coil region" evidence="7">
    <location>
        <begin position="932"/>
        <end position="959"/>
    </location>
</feature>
<dbReference type="SUPFAM" id="SSF52540">
    <property type="entry name" value="P-loop containing nucleoside triphosphate hydrolases"/>
    <property type="match status" value="1"/>
</dbReference>
<dbReference type="GO" id="GO:0031380">
    <property type="term" value="C:nuclear RNA-directed RNA polymerase complex"/>
    <property type="evidence" value="ECO:0007669"/>
    <property type="project" value="TreeGrafter"/>
</dbReference>
<dbReference type="Pfam" id="PF25396">
    <property type="entry name" value="ZNFX1"/>
    <property type="match status" value="1"/>
</dbReference>
<keyword evidence="4" id="KW-0863">Zinc-finger</keyword>
<dbReference type="GO" id="GO:0008270">
    <property type="term" value="F:zinc ion binding"/>
    <property type="evidence" value="ECO:0007669"/>
    <property type="project" value="UniProtKB-KW"/>
</dbReference>
<keyword evidence="10" id="KW-1185">Reference proteome</keyword>
<dbReference type="GeneID" id="129330792"/>
<feature type="compositionally biased region" description="Low complexity" evidence="8">
    <location>
        <begin position="9"/>
        <end position="18"/>
    </location>
</feature>
<feature type="compositionally biased region" description="Basic and acidic residues" evidence="8">
    <location>
        <begin position="72"/>
        <end position="82"/>
    </location>
</feature>
<feature type="compositionally biased region" description="Basic and acidic residues" evidence="8">
    <location>
        <begin position="821"/>
        <end position="840"/>
    </location>
</feature>
<feature type="domain" description="RZ-type" evidence="9">
    <location>
        <begin position="1816"/>
        <end position="1886"/>
    </location>
</feature>
<dbReference type="Gene3D" id="3.40.50.300">
    <property type="entry name" value="P-loop containing nucleotide triphosphate hydrolases"/>
    <property type="match status" value="3"/>
</dbReference>
<dbReference type="FunFam" id="3.40.50.300:FF:000742">
    <property type="entry name" value="NFX1-type zinc finger-containing protein 1"/>
    <property type="match status" value="1"/>
</dbReference>
<accession>A0AA97L1R6</accession>
<dbReference type="GO" id="GO:0031048">
    <property type="term" value="P:regulatory ncRNA-mediated heterochromatin formation"/>
    <property type="evidence" value="ECO:0007669"/>
    <property type="project" value="TreeGrafter"/>
</dbReference>
<keyword evidence="3" id="KW-0479">Metal-binding</keyword>
<dbReference type="GO" id="GO:0005737">
    <property type="term" value="C:cytoplasm"/>
    <property type="evidence" value="ECO:0007669"/>
    <property type="project" value="UniProtKB-SubCell"/>
</dbReference>
<evidence type="ECO:0000256" key="2">
    <source>
        <dbReference type="ARBA" id="ARBA00022490"/>
    </source>
</evidence>
<evidence type="ECO:0000256" key="1">
    <source>
        <dbReference type="ARBA" id="ARBA00004496"/>
    </source>
</evidence>
<feature type="region of interest" description="Disordered" evidence="8">
    <location>
        <begin position="857"/>
        <end position="885"/>
    </location>
</feature>
<feature type="region of interest" description="Disordered" evidence="8">
    <location>
        <begin position="784"/>
        <end position="804"/>
    </location>
</feature>
<dbReference type="FunFam" id="3.40.50.300:FF:001140">
    <property type="entry name" value="Zinc finger NFX1-type containing 1"/>
    <property type="match status" value="1"/>
</dbReference>
<evidence type="ECO:0000256" key="8">
    <source>
        <dbReference type="SAM" id="MobiDB-lite"/>
    </source>
</evidence>
<dbReference type="InterPro" id="IPR046439">
    <property type="entry name" value="ZF_RZ_dom"/>
</dbReference>
<keyword evidence="5" id="KW-0862">Zinc</keyword>
<dbReference type="InterPro" id="IPR045055">
    <property type="entry name" value="DNA2/NAM7-like"/>
</dbReference>
<protein>
    <submittedName>
        <fullName evidence="11">NFX1-type zinc finger-containing protein 1</fullName>
    </submittedName>
</protein>
<evidence type="ECO:0000256" key="5">
    <source>
        <dbReference type="ARBA" id="ARBA00022833"/>
    </source>
</evidence>
<dbReference type="CDD" id="cd18808">
    <property type="entry name" value="SF1_C_Upf1"/>
    <property type="match status" value="1"/>
</dbReference>
<keyword evidence="2" id="KW-0963">Cytoplasm</keyword>
<name>A0AA97L1R6_EUBMA</name>
<dbReference type="InterPro" id="IPR041679">
    <property type="entry name" value="DNA2/NAM7-like_C"/>
</dbReference>
<dbReference type="PANTHER" id="PTHR10887:SF341">
    <property type="entry name" value="NFX1-TYPE ZINC FINGER-CONTAINING PROTEIN 1"/>
    <property type="match status" value="1"/>
</dbReference>
<feature type="region of interest" description="Disordered" evidence="8">
    <location>
        <begin position="821"/>
        <end position="842"/>
    </location>
</feature>
<keyword evidence="6" id="KW-0391">Immunity</keyword>
<dbReference type="CTD" id="57169"/>
<dbReference type="PANTHER" id="PTHR10887">
    <property type="entry name" value="DNA2/NAM7 HELICASE FAMILY"/>
    <property type="match status" value="1"/>
</dbReference>
<evidence type="ECO:0000256" key="6">
    <source>
        <dbReference type="ARBA" id="ARBA00022859"/>
    </source>
</evidence>
<evidence type="ECO:0000313" key="11">
    <source>
        <dbReference type="RefSeq" id="XP_054836957.1"/>
    </source>
</evidence>
<sequence length="1908" mass="213801">MEPALPAFPRAGRGAAMEGARRRPARRQQQQQPPGAGRAHRVADVLQEGPDHGQRGPGRPRREAALPRGGRGHLEIREERHVGSGRIVLPQGRVAVDGARRPWSQQAGGDSQAGQNPGGGSRTLRSGQASHFPQDPRHAHGQVRRVGLKFLEGLLQKDASEVAITLASSSGLKEALSQTALRPGFVQLLCQVLRKACCSQMDRQSIQQLMCAVKESTFLRVCLPQYVAGMLTEATPAVRHQYPEHIDNIVVLVQEMASMFPASSIQNISMLMSALPAAVNALRASGVDFTEEMENRLEKVQVFVQHLQEKRRGGTLKVDSCTTMHPLGAEQGADYRTMPVYPTYNEVHSNEKTFLRPNIISQKYESTAIYLDTQFRLLREDFVRPLREGILLFLQSFEDKGLRKKKFDDIRVYFDARILGPLCTATGIDYKVQFDTRPLKFVRWENSKRLLYGSLVCLSKDNFETFLFATVSHRDSRDLQQGFIHLSFNKHSRPLLAEVQPADSFLMVETTAYFEAYQHVLKGLQALPEAEVPFQDYIVKCEPQVRAPAYLERGSTYDLRPLLKAPAADQHLGAPAGNRIDVLDPAQWPAADVLGLDASQVEALQLALTKELAIIQGPPGTGKTYVGLKIVQALLANEALREKSPILVVCYTNHALDQFLEGIYKFQKSGIVRVGGRSSSEVLRQFTLRELRNKFRHELRPHLRWGYNEVTIQMRESAEQLEKFAALLECSLKGILHERHLQSHISESHWNSLLRGWDTEWLHPQASLMVEWLRLGLGPFSCSDVEPNGEEHAGTPEEEEQGAESDLLLIEEEAELIQAERLLDSDEAARPRPPKKEPPRAARAQLENLLLAMKLEEEDGEEQEGQRTASGLGNGGWEVQRGQKKRMKQKVKGELRKLEGMTVAQAEAIQDVWQLDLGSRWQLYRHWLQKYQAEIRNKIQQHEQTYQSAAERLAELRLHEDLYILEKAQIVGMTTTGAARYHQGLQKVAPRVVLVEEAAEVLEAHTITTLSKACQHLVLIGDHQQLRPSANVYDLAKNFNLEVSLFERLVKVGLPFVRLNFQHRMRPEIAHLLTPHIYQELANHPSVLQYDPIQGVSSSLFFVEHDFPEQEIQEGKSHQNTHEAQFVVALCKYLLCQNYRPSQITILTTYTGQLLCLRRLLPAKTFQGVKVHVVDKYQGEENDIVLLSLVRSNLEGRVGFLQIPNRVCVALSRAKKGLYCIGNMAMLGQVPLWSKIIHTLREKGHIGHSLLLCCQNHPETRTAVASAVDFSKVPEGGCSRPCDYRLSCGHVCPRACHPYDPQHKEVECLKACQRVLCANGHRCPKLCSEPCGQCLVIVPKTLPRCGHLQDVPCSTPEEAFCCQEPCWKVLRCGHSCRQTCGQACTKHCPEMVQVTLRCQHSQMVQCCTAADVECGRPVLCQVKCLGTLECGHACPGSCHSCSSGRFHEQCRRPCERLLICAHKCLEPCTSNCPPCQKPCENRCSHSRCHKKCGEPCTPCMEPCEWRCRHYQCSKLCSEPCDRPRCDVPCPKQLLCGHPCAGMCGEPCPPKCPVCHHEELAQIFFGFEDEPGARFVLLEDCGHIFESTGLDHYMDEGAGAAAVRLRVCPGCQTPIRRNLRYSTLVRRSLQEVEQVKEQIQGSPAEAAATRHRLQAALRGKGSTLEQHLPEQYERLQKALEEPSLCSRSLGVMENQLSFFVRLADLRSSLSQLDPSEREGVKRRLAEVGQWLERPRLTFTPQQLLDLQSEFQRLGFLLDLLATCRAAKEKVGAPVAELLSTMRQVLEGVGRFTLEDEKFVKGTMEEVKAALPKSGLGLSDAERVEIVAAVTGSRQGHWFKCRNGHIYAIGDCGGAMEESRCPECREVIGGTNHRLDPSNQLASEMDGAAHPAWSDTANALLPPAEWHQLH</sequence>
<organism evidence="10 11">
    <name type="scientific">Eublepharis macularius</name>
    <name type="common">Leopard gecko</name>
    <name type="synonym">Cyrtodactylus macularius</name>
    <dbReference type="NCBI Taxonomy" id="481883"/>
    <lineage>
        <taxon>Eukaryota</taxon>
        <taxon>Metazoa</taxon>
        <taxon>Chordata</taxon>
        <taxon>Craniata</taxon>
        <taxon>Vertebrata</taxon>
        <taxon>Euteleostomi</taxon>
        <taxon>Lepidosauria</taxon>
        <taxon>Squamata</taxon>
        <taxon>Bifurcata</taxon>
        <taxon>Gekkota</taxon>
        <taxon>Eublepharidae</taxon>
        <taxon>Eublepharinae</taxon>
        <taxon>Eublepharis</taxon>
    </lineage>
</organism>
<proteinExistence type="predicted"/>
<evidence type="ECO:0000256" key="7">
    <source>
        <dbReference type="SAM" id="Coils"/>
    </source>
</evidence>